<evidence type="ECO:0000313" key="2">
    <source>
        <dbReference type="EMBL" id="SDK75930.1"/>
    </source>
</evidence>
<dbReference type="EMBL" id="FNFM01000012">
    <property type="protein sequence ID" value="SDK75930.1"/>
    <property type="molecule type" value="Genomic_DNA"/>
</dbReference>
<proteinExistence type="predicted"/>
<gene>
    <name evidence="2" type="ORF">SAMN04487820_11275</name>
</gene>
<dbReference type="Proteomes" id="UP000199213">
    <property type="component" value="Unassembled WGS sequence"/>
</dbReference>
<sequence length="101" mass="11134">MFDEKSRFPGRRSAIPTGGAVEVRRSPGEPRIASLLVRESVVTTPCNHDADPWRASLMAASDRDHESPFRLGSVEVNRGESPVRRSFSMREVDLPVSVVAT</sequence>
<evidence type="ECO:0000313" key="3">
    <source>
        <dbReference type="Proteomes" id="UP000199213"/>
    </source>
</evidence>
<evidence type="ECO:0000256" key="1">
    <source>
        <dbReference type="SAM" id="MobiDB-lite"/>
    </source>
</evidence>
<reference evidence="3" key="1">
    <citation type="submission" date="2016-10" db="EMBL/GenBank/DDBJ databases">
        <authorList>
            <person name="Varghese N."/>
            <person name="Submissions S."/>
        </authorList>
    </citation>
    <scope>NUCLEOTIDE SEQUENCE [LARGE SCALE GENOMIC DNA]</scope>
    <source>
        <strain evidence="3">DSM 45460</strain>
    </source>
</reference>
<dbReference type="AlphaFoldDB" id="A0A1G9EIE7"/>
<accession>A0A1G9EIE7</accession>
<protein>
    <submittedName>
        <fullName evidence="2">Uncharacterized protein</fullName>
    </submittedName>
</protein>
<feature type="region of interest" description="Disordered" evidence="1">
    <location>
        <begin position="1"/>
        <end position="25"/>
    </location>
</feature>
<name>A0A1G9EIE7_ACTMZ</name>
<organism evidence="2 3">
    <name type="scientific">Actinopolyspora mzabensis</name>
    <dbReference type="NCBI Taxonomy" id="995066"/>
    <lineage>
        <taxon>Bacteria</taxon>
        <taxon>Bacillati</taxon>
        <taxon>Actinomycetota</taxon>
        <taxon>Actinomycetes</taxon>
        <taxon>Actinopolysporales</taxon>
        <taxon>Actinopolysporaceae</taxon>
        <taxon>Actinopolyspora</taxon>
    </lineage>
</organism>
<keyword evidence="3" id="KW-1185">Reference proteome</keyword>